<proteinExistence type="predicted"/>
<sequence>MTQGLIFVNKKVFLRGSPAGIIPKAQVVPVLRQLQKINIPKMAENSYDKMYHFNPPFKMKECLF</sequence>
<comment type="caution">
    <text evidence="1">The sequence shown here is derived from an EMBL/GenBank/DDBJ whole genome shotgun (WGS) entry which is preliminary data.</text>
</comment>
<protein>
    <submittedName>
        <fullName evidence="1">Uncharacterized protein</fullName>
    </submittedName>
</protein>
<dbReference type="AlphaFoldDB" id="A0A0A6P439"/>
<evidence type="ECO:0000313" key="1">
    <source>
        <dbReference type="EMBL" id="KHD05217.1"/>
    </source>
</evidence>
<reference evidence="1 2" key="1">
    <citation type="journal article" date="2016" name="Front. Microbiol.">
        <title>Single-Cell (Meta-)Genomics of a Dimorphic Candidatus Thiomargarita nelsonii Reveals Genomic Plasticity.</title>
        <authorList>
            <person name="Flood B.E."/>
            <person name="Fliss P."/>
            <person name="Jones D.S."/>
            <person name="Dick G.J."/>
            <person name="Jain S."/>
            <person name="Kaster A.K."/>
            <person name="Winkel M."/>
            <person name="Mussmann M."/>
            <person name="Bailey J."/>
        </authorList>
    </citation>
    <scope>NUCLEOTIDE SEQUENCE [LARGE SCALE GENOMIC DNA]</scope>
    <source>
        <strain evidence="1">Hydrate Ridge</strain>
    </source>
</reference>
<dbReference type="EMBL" id="JSZA02000048">
    <property type="protein sequence ID" value="KHD05217.1"/>
    <property type="molecule type" value="Genomic_DNA"/>
</dbReference>
<accession>A0A0A6P439</accession>
<keyword evidence="2" id="KW-1185">Reference proteome</keyword>
<name>A0A0A6P439_9GAMM</name>
<organism evidence="1 2">
    <name type="scientific">Candidatus Thiomargarita nelsonii</name>
    <dbReference type="NCBI Taxonomy" id="1003181"/>
    <lineage>
        <taxon>Bacteria</taxon>
        <taxon>Pseudomonadati</taxon>
        <taxon>Pseudomonadota</taxon>
        <taxon>Gammaproteobacteria</taxon>
        <taxon>Thiotrichales</taxon>
        <taxon>Thiotrichaceae</taxon>
        <taxon>Thiomargarita</taxon>
    </lineage>
</organism>
<gene>
    <name evidence="1" type="ORF">PN36_14220</name>
</gene>
<evidence type="ECO:0000313" key="2">
    <source>
        <dbReference type="Proteomes" id="UP000030428"/>
    </source>
</evidence>
<dbReference type="Proteomes" id="UP000030428">
    <property type="component" value="Unassembled WGS sequence"/>
</dbReference>